<sequence length="97" mass="10730">PVPVEVIPFAEALVRQAIKNFGAEVEPKMDEDGEDVMITDNDNLILDCLFAEPFDAKRMERELKRLPGVVESGLFVDMTDRVVIGKANGEVEVIDAV</sequence>
<dbReference type="AlphaFoldDB" id="A0A7Y2ECG6"/>
<dbReference type="EMBL" id="JABDJR010000446">
    <property type="protein sequence ID" value="NNF07299.1"/>
    <property type="molecule type" value="Genomic_DNA"/>
</dbReference>
<keyword evidence="1" id="KW-0413">Isomerase</keyword>
<dbReference type="PANTHER" id="PTHR11934">
    <property type="entry name" value="RIBOSE-5-PHOSPHATE ISOMERASE"/>
    <property type="match status" value="1"/>
</dbReference>
<evidence type="ECO:0000313" key="1">
    <source>
        <dbReference type="EMBL" id="NNF07299.1"/>
    </source>
</evidence>
<dbReference type="GO" id="GO:0009052">
    <property type="term" value="P:pentose-phosphate shunt, non-oxidative branch"/>
    <property type="evidence" value="ECO:0007669"/>
    <property type="project" value="InterPro"/>
</dbReference>
<protein>
    <submittedName>
        <fullName evidence="1">Ribose-5-phosphate isomerase A</fullName>
    </submittedName>
</protein>
<dbReference type="SUPFAM" id="SSF75445">
    <property type="entry name" value="D-ribose-5-phosphate isomerase (RpiA), lid domain"/>
    <property type="match status" value="1"/>
</dbReference>
<proteinExistence type="predicted"/>
<dbReference type="Gene3D" id="3.30.70.260">
    <property type="match status" value="1"/>
</dbReference>
<dbReference type="Proteomes" id="UP000547674">
    <property type="component" value="Unassembled WGS sequence"/>
</dbReference>
<dbReference type="InterPro" id="IPR004788">
    <property type="entry name" value="Ribose5P_isomerase_type_A"/>
</dbReference>
<dbReference type="GO" id="GO:0006014">
    <property type="term" value="P:D-ribose metabolic process"/>
    <property type="evidence" value="ECO:0007669"/>
    <property type="project" value="TreeGrafter"/>
</dbReference>
<dbReference type="Pfam" id="PF06026">
    <property type="entry name" value="Rib_5-P_isom_A"/>
    <property type="match status" value="1"/>
</dbReference>
<organism evidence="1 2">
    <name type="scientific">Eiseniibacteriota bacterium</name>
    <dbReference type="NCBI Taxonomy" id="2212470"/>
    <lineage>
        <taxon>Bacteria</taxon>
        <taxon>Candidatus Eiseniibacteriota</taxon>
    </lineage>
</organism>
<feature type="non-terminal residue" evidence="1">
    <location>
        <position position="1"/>
    </location>
</feature>
<name>A0A7Y2ECG6_UNCEI</name>
<dbReference type="GO" id="GO:0004751">
    <property type="term" value="F:ribose-5-phosphate isomerase activity"/>
    <property type="evidence" value="ECO:0007669"/>
    <property type="project" value="InterPro"/>
</dbReference>
<gene>
    <name evidence="1" type="ORF">HKN21_11110</name>
</gene>
<dbReference type="GO" id="GO:0005829">
    <property type="term" value="C:cytosol"/>
    <property type="evidence" value="ECO:0007669"/>
    <property type="project" value="TreeGrafter"/>
</dbReference>
<reference evidence="1 2" key="1">
    <citation type="submission" date="2020-03" db="EMBL/GenBank/DDBJ databases">
        <title>Metabolic flexibility allows generalist bacteria to become dominant in a frequently disturbed ecosystem.</title>
        <authorList>
            <person name="Chen Y.-J."/>
            <person name="Leung P.M."/>
            <person name="Bay S.K."/>
            <person name="Hugenholtz P."/>
            <person name="Kessler A.J."/>
            <person name="Shelley G."/>
            <person name="Waite D.W."/>
            <person name="Cook P.L."/>
            <person name="Greening C."/>
        </authorList>
    </citation>
    <scope>NUCLEOTIDE SEQUENCE [LARGE SCALE GENOMIC DNA]</scope>
    <source>
        <strain evidence="1">SS_bin_28</strain>
    </source>
</reference>
<evidence type="ECO:0000313" key="2">
    <source>
        <dbReference type="Proteomes" id="UP000547674"/>
    </source>
</evidence>
<comment type="caution">
    <text evidence="1">The sequence shown here is derived from an EMBL/GenBank/DDBJ whole genome shotgun (WGS) entry which is preliminary data.</text>
</comment>
<dbReference type="PANTHER" id="PTHR11934:SF0">
    <property type="entry name" value="RIBOSE-5-PHOSPHATE ISOMERASE"/>
    <property type="match status" value="1"/>
</dbReference>
<accession>A0A7Y2ECG6</accession>